<dbReference type="Proteomes" id="UP000017052">
    <property type="component" value="Unassembled WGS sequence"/>
</dbReference>
<proteinExistence type="predicted"/>
<comment type="caution">
    <text evidence="1">The sequence shown here is derived from an EMBL/GenBank/DDBJ whole genome shotgun (WGS) entry which is preliminary data.</text>
</comment>
<dbReference type="InterPro" id="IPR035169">
    <property type="entry name" value="DUF5318"/>
</dbReference>
<evidence type="ECO:0000313" key="2">
    <source>
        <dbReference type="Proteomes" id="UP000017052"/>
    </source>
</evidence>
<protein>
    <submittedName>
        <fullName evidence="1">Uncharacterized protein</fullName>
    </submittedName>
</protein>
<dbReference type="Pfam" id="PF17249">
    <property type="entry name" value="DUF5318"/>
    <property type="match status" value="1"/>
</dbReference>
<dbReference type="AlphaFoldDB" id="U2Q776"/>
<name>U2Q776_9ACTN</name>
<keyword evidence="2" id="KW-1185">Reference proteome</keyword>
<gene>
    <name evidence="1" type="ORF">HMPREF0682_0688</name>
</gene>
<accession>U2Q776</accession>
<sequence length="155" mass="17162">MTPGCPEPAGAVTLGFMRTQRQVVSHALRRRATLEAMRRPDAVMMESDPCDADPLLIRSALHHGVPSGSACPVCAGGRLSVLNYVFGDQLGQFSGRIKQPAELDEMETRFGEFTVREVEVCPDCGWNFMLSSYTLGDGHRRRPPRHQQTVEDIYG</sequence>
<reference evidence="1" key="1">
    <citation type="submission" date="2013-08" db="EMBL/GenBank/DDBJ databases">
        <authorList>
            <person name="Durkin A.S."/>
            <person name="Haft D.R."/>
            <person name="McCorrison J."/>
            <person name="Torralba M."/>
            <person name="Gillis M."/>
            <person name="Haft D.H."/>
            <person name="Methe B."/>
            <person name="Sutton G."/>
            <person name="Nelson K.E."/>
        </authorList>
    </citation>
    <scope>NUCLEOTIDE SEQUENCE [LARGE SCALE GENOMIC DNA]</scope>
    <source>
        <strain evidence="1">F0233</strain>
    </source>
</reference>
<dbReference type="EMBL" id="ACVN02000268">
    <property type="protein sequence ID" value="ERK51904.1"/>
    <property type="molecule type" value="Genomic_DNA"/>
</dbReference>
<organism evidence="1 2">
    <name type="scientific">Propionibacterium acidifaciens F0233</name>
    <dbReference type="NCBI Taxonomy" id="553198"/>
    <lineage>
        <taxon>Bacteria</taxon>
        <taxon>Bacillati</taxon>
        <taxon>Actinomycetota</taxon>
        <taxon>Actinomycetes</taxon>
        <taxon>Propionibacteriales</taxon>
        <taxon>Propionibacteriaceae</taxon>
        <taxon>Propionibacterium</taxon>
    </lineage>
</organism>
<evidence type="ECO:0000313" key="1">
    <source>
        <dbReference type="EMBL" id="ERK51904.1"/>
    </source>
</evidence>